<dbReference type="Proteomes" id="UP000270299">
    <property type="component" value="Unassembled WGS sequence"/>
</dbReference>
<dbReference type="PANTHER" id="PTHR45947">
    <property type="entry name" value="SULFOQUINOVOSYL TRANSFERASE SQD2"/>
    <property type="match status" value="1"/>
</dbReference>
<feature type="domain" description="Glycosyl transferase family 1" evidence="4">
    <location>
        <begin position="209"/>
        <end position="377"/>
    </location>
</feature>
<comment type="caution">
    <text evidence="6">The sequence shown here is derived from an EMBL/GenBank/DDBJ whole genome shotgun (WGS) entry which is preliminary data.</text>
</comment>
<evidence type="ECO:0000259" key="4">
    <source>
        <dbReference type="Pfam" id="PF00534"/>
    </source>
</evidence>
<feature type="domain" description="Glycosyltransferase subfamily 4-like N-terminal" evidence="5">
    <location>
        <begin position="15"/>
        <end position="196"/>
    </location>
</feature>
<evidence type="ECO:0000259" key="5">
    <source>
        <dbReference type="Pfam" id="PF13579"/>
    </source>
</evidence>
<dbReference type="Gene3D" id="3.40.50.2000">
    <property type="entry name" value="Glycogen Phosphorylase B"/>
    <property type="match status" value="2"/>
</dbReference>
<reference evidence="6 7" key="1">
    <citation type="submission" date="2018-10" db="EMBL/GenBank/DDBJ databases">
        <authorList>
            <person name="Li J."/>
        </authorList>
    </citation>
    <scope>NUCLEOTIDE SEQUENCE [LARGE SCALE GENOMIC DNA]</scope>
    <source>
        <strain evidence="6 7">CCTCC AB209002</strain>
    </source>
</reference>
<proteinExistence type="predicted"/>
<dbReference type="GO" id="GO:0016757">
    <property type="term" value="F:glycosyltransferase activity"/>
    <property type="evidence" value="ECO:0007669"/>
    <property type="project" value="UniProtKB-KW"/>
</dbReference>
<sequence>MRVTIVGLNYAPEPTGIAPYTAGLAEGLVARGHAVHVVTAYPHYPQWEIAAGYTGRTHEEELDGVSVLRVKPYVPRKLTSLKRLLMELHFGIRAVFSPWEAPDVVILVTPALFATRIVALRARLARTPTCVWVQDIYSLGIAETGAGSRAARAVALIERSTLRAATRVVVIHDRFRRYLSANLGVEQSAVDVVRNWSHIDTDALRHDATIRARFGWEPDDIIVLHAGNMGAKQGLLNVVRASQLADERGSRVRFVLLGDGNMREALEAEGPNSRLQFLDPLPDGAFEAALASADILLVNELPGLTEMSVPSKLTSYFATGLPVIGSVDEDSTTAEELRSAGAGPIVDPTRPIDLLLAAEDLAADPERAARHGRSAQEYRVEMLTADSSISSFAAILFELAASGHSTTTVEYSTAIGPA</sequence>
<dbReference type="OrthoDB" id="3180470at2"/>
<keyword evidence="2" id="KW-0328">Glycosyltransferase</keyword>
<evidence type="ECO:0000313" key="7">
    <source>
        <dbReference type="Proteomes" id="UP000270299"/>
    </source>
</evidence>
<dbReference type="GO" id="GO:1901137">
    <property type="term" value="P:carbohydrate derivative biosynthetic process"/>
    <property type="evidence" value="ECO:0007669"/>
    <property type="project" value="UniProtKB-ARBA"/>
</dbReference>
<name>A0A3L6ZLJ6_9MICO</name>
<evidence type="ECO:0000256" key="1">
    <source>
        <dbReference type="ARBA" id="ARBA00021292"/>
    </source>
</evidence>
<dbReference type="PANTHER" id="PTHR45947:SF3">
    <property type="entry name" value="SULFOQUINOVOSYL TRANSFERASE SQD2"/>
    <property type="match status" value="1"/>
</dbReference>
<organism evidence="6 7">
    <name type="scientific">Mycetocola manganoxydans</name>
    <dbReference type="NCBI Taxonomy" id="699879"/>
    <lineage>
        <taxon>Bacteria</taxon>
        <taxon>Bacillati</taxon>
        <taxon>Actinomycetota</taxon>
        <taxon>Actinomycetes</taxon>
        <taxon>Micrococcales</taxon>
        <taxon>Microbacteriaceae</taxon>
        <taxon>Mycetocola</taxon>
    </lineage>
</organism>
<dbReference type="InterPro" id="IPR028098">
    <property type="entry name" value="Glyco_trans_4-like_N"/>
</dbReference>
<dbReference type="Pfam" id="PF00534">
    <property type="entry name" value="Glycos_transf_1"/>
    <property type="match status" value="1"/>
</dbReference>
<evidence type="ECO:0000313" key="6">
    <source>
        <dbReference type="EMBL" id="RLP68703.1"/>
    </source>
</evidence>
<protein>
    <recommendedName>
        <fullName evidence="1">D-inositol 3-phosphate glycosyltransferase</fullName>
    </recommendedName>
</protein>
<dbReference type="AlphaFoldDB" id="A0A3L6ZLJ6"/>
<dbReference type="InterPro" id="IPR050194">
    <property type="entry name" value="Glycosyltransferase_grp1"/>
</dbReference>
<keyword evidence="3 6" id="KW-0808">Transferase</keyword>
<dbReference type="Pfam" id="PF13579">
    <property type="entry name" value="Glyco_trans_4_4"/>
    <property type="match status" value="1"/>
</dbReference>
<evidence type="ECO:0000256" key="2">
    <source>
        <dbReference type="ARBA" id="ARBA00022676"/>
    </source>
</evidence>
<evidence type="ECO:0000256" key="3">
    <source>
        <dbReference type="ARBA" id="ARBA00022679"/>
    </source>
</evidence>
<keyword evidence="7" id="KW-1185">Reference proteome</keyword>
<dbReference type="InterPro" id="IPR001296">
    <property type="entry name" value="Glyco_trans_1"/>
</dbReference>
<dbReference type="CDD" id="cd03794">
    <property type="entry name" value="GT4_WbuB-like"/>
    <property type="match status" value="1"/>
</dbReference>
<gene>
    <name evidence="6" type="ORF">D9V29_13185</name>
</gene>
<dbReference type="EMBL" id="RCUV01000019">
    <property type="protein sequence ID" value="RLP68703.1"/>
    <property type="molecule type" value="Genomic_DNA"/>
</dbReference>
<accession>A0A3L6ZLJ6</accession>
<dbReference type="SUPFAM" id="SSF53756">
    <property type="entry name" value="UDP-Glycosyltransferase/glycogen phosphorylase"/>
    <property type="match status" value="1"/>
</dbReference>